<name>A0A0A9BFX0_ARUDO</name>
<protein>
    <submittedName>
        <fullName evidence="2">Uncharacterized protein</fullName>
    </submittedName>
</protein>
<dbReference type="AlphaFoldDB" id="A0A0A9BFX0"/>
<feature type="signal peptide" evidence="1">
    <location>
        <begin position="1"/>
        <end position="18"/>
    </location>
</feature>
<reference evidence="2" key="1">
    <citation type="submission" date="2014-09" db="EMBL/GenBank/DDBJ databases">
        <authorList>
            <person name="Magalhaes I.L.F."/>
            <person name="Oliveira U."/>
            <person name="Santos F.R."/>
            <person name="Vidigal T.H.D.A."/>
            <person name="Brescovit A.D."/>
            <person name="Santos A.J."/>
        </authorList>
    </citation>
    <scope>NUCLEOTIDE SEQUENCE</scope>
    <source>
        <tissue evidence="2">Shoot tissue taken approximately 20 cm above the soil surface</tissue>
    </source>
</reference>
<feature type="chain" id="PRO_5002060473" evidence="1">
    <location>
        <begin position="19"/>
        <end position="53"/>
    </location>
</feature>
<dbReference type="EMBL" id="GBRH01236847">
    <property type="protein sequence ID" value="JAD61048.1"/>
    <property type="molecule type" value="Transcribed_RNA"/>
</dbReference>
<keyword evidence="1" id="KW-0732">Signal</keyword>
<organism evidence="2">
    <name type="scientific">Arundo donax</name>
    <name type="common">Giant reed</name>
    <name type="synonym">Donax arundinaceus</name>
    <dbReference type="NCBI Taxonomy" id="35708"/>
    <lineage>
        <taxon>Eukaryota</taxon>
        <taxon>Viridiplantae</taxon>
        <taxon>Streptophyta</taxon>
        <taxon>Embryophyta</taxon>
        <taxon>Tracheophyta</taxon>
        <taxon>Spermatophyta</taxon>
        <taxon>Magnoliopsida</taxon>
        <taxon>Liliopsida</taxon>
        <taxon>Poales</taxon>
        <taxon>Poaceae</taxon>
        <taxon>PACMAD clade</taxon>
        <taxon>Arundinoideae</taxon>
        <taxon>Arundineae</taxon>
        <taxon>Arundo</taxon>
    </lineage>
</organism>
<reference evidence="2" key="2">
    <citation type="journal article" date="2015" name="Data Brief">
        <title>Shoot transcriptome of the giant reed, Arundo donax.</title>
        <authorList>
            <person name="Barrero R.A."/>
            <person name="Guerrero F.D."/>
            <person name="Moolhuijzen P."/>
            <person name="Goolsby J.A."/>
            <person name="Tidwell J."/>
            <person name="Bellgard S.E."/>
            <person name="Bellgard M.I."/>
        </authorList>
    </citation>
    <scope>NUCLEOTIDE SEQUENCE</scope>
    <source>
        <tissue evidence="2">Shoot tissue taken approximately 20 cm above the soil surface</tissue>
    </source>
</reference>
<proteinExistence type="predicted"/>
<accession>A0A0A9BFX0</accession>
<sequence>MLFFLLSLPYLICMYGWGRGPHWADEVTRRGADTIEHRWMCMLWTTPRLKFLF</sequence>
<evidence type="ECO:0000256" key="1">
    <source>
        <dbReference type="SAM" id="SignalP"/>
    </source>
</evidence>
<evidence type="ECO:0000313" key="2">
    <source>
        <dbReference type="EMBL" id="JAD61048.1"/>
    </source>
</evidence>